<dbReference type="AlphaFoldDB" id="A0A7H8XHY7"/>
<gene>
    <name evidence="1" type="ORF">HXZ27_03900</name>
</gene>
<dbReference type="RefSeq" id="WP_178063218.1">
    <property type="nucleotide sequence ID" value="NZ_JBICTT010000011.1"/>
</dbReference>
<proteinExistence type="predicted"/>
<organism evidence="1 2">
    <name type="scientific">Micromonospora carbonacea</name>
    <dbReference type="NCBI Taxonomy" id="47853"/>
    <lineage>
        <taxon>Bacteria</taxon>
        <taxon>Bacillati</taxon>
        <taxon>Actinomycetota</taxon>
        <taxon>Actinomycetes</taxon>
        <taxon>Micromonosporales</taxon>
        <taxon>Micromonosporaceae</taxon>
        <taxon>Micromonospora</taxon>
    </lineage>
</organism>
<dbReference type="Proteomes" id="UP000509335">
    <property type="component" value="Chromosome"/>
</dbReference>
<protein>
    <submittedName>
        <fullName evidence="1">Uncharacterized protein</fullName>
    </submittedName>
</protein>
<dbReference type="GeneID" id="301309803"/>
<dbReference type="KEGG" id="mcab:HXZ27_03900"/>
<evidence type="ECO:0000313" key="2">
    <source>
        <dbReference type="Proteomes" id="UP000509335"/>
    </source>
</evidence>
<reference evidence="1 2" key="1">
    <citation type="submission" date="2020-07" db="EMBL/GenBank/DDBJ databases">
        <title>A bifunctional nitrone conjugated secondary metabolite targeting the ribosome.</title>
        <authorList>
            <person name="Limbrick E.M."/>
            <person name="Graf M."/>
            <person name="Derewacz D.K."/>
            <person name="Nguyen F."/>
            <person name="Spraggins J.M."/>
            <person name="Wieland M."/>
            <person name="Ynigez-Gutierrez A.E."/>
            <person name="Reisman B.J."/>
            <person name="Zinshteyn B."/>
            <person name="McCulloch K."/>
            <person name="Iverson T.M."/>
            <person name="Green R."/>
            <person name="Wilson D.N."/>
            <person name="Bachmann B.O."/>
        </authorList>
    </citation>
    <scope>NUCLEOTIDE SEQUENCE [LARGE SCALE GENOMIC DNA]</scope>
    <source>
        <strain evidence="2">aurantiaca</strain>
    </source>
</reference>
<name>A0A7H8XHY7_9ACTN</name>
<dbReference type="EMBL" id="CP058322">
    <property type="protein sequence ID" value="QLD23462.1"/>
    <property type="molecule type" value="Genomic_DNA"/>
</dbReference>
<sequence length="61" mass="6887">MPLAMIVDCELVGDRVAVLDPPSGLHPQRIRERRMGVAGCDSRCRRSGSRRWIEAQAARRQ</sequence>
<accession>A0A7H8XHY7</accession>
<evidence type="ECO:0000313" key="1">
    <source>
        <dbReference type="EMBL" id="QLD23462.1"/>
    </source>
</evidence>